<keyword evidence="5 7" id="KW-1133">Transmembrane helix</keyword>
<comment type="similarity">
    <text evidence="7">Belongs to the binding-protein-dependent transport system permease family.</text>
</comment>
<dbReference type="PANTHER" id="PTHR43163:SF6">
    <property type="entry name" value="DIPEPTIDE TRANSPORT SYSTEM PERMEASE PROTEIN DPPB-RELATED"/>
    <property type="match status" value="1"/>
</dbReference>
<dbReference type="PROSITE" id="PS50928">
    <property type="entry name" value="ABC_TM1"/>
    <property type="match status" value="1"/>
</dbReference>
<comment type="caution">
    <text evidence="9">The sequence shown here is derived from an EMBL/GenBank/DDBJ whole genome shotgun (WGS) entry which is preliminary data.</text>
</comment>
<feature type="transmembrane region" description="Helical" evidence="7">
    <location>
        <begin position="97"/>
        <end position="120"/>
    </location>
</feature>
<evidence type="ECO:0000256" key="3">
    <source>
        <dbReference type="ARBA" id="ARBA00022475"/>
    </source>
</evidence>
<dbReference type="Gene3D" id="1.10.3720.10">
    <property type="entry name" value="MetI-like"/>
    <property type="match status" value="1"/>
</dbReference>
<evidence type="ECO:0000256" key="1">
    <source>
        <dbReference type="ARBA" id="ARBA00004651"/>
    </source>
</evidence>
<gene>
    <name evidence="9" type="ORF">EMQ25_10195</name>
</gene>
<dbReference type="Pfam" id="PF19300">
    <property type="entry name" value="BPD_transp_1_N"/>
    <property type="match status" value="1"/>
</dbReference>
<evidence type="ECO:0000256" key="6">
    <source>
        <dbReference type="ARBA" id="ARBA00023136"/>
    </source>
</evidence>
<dbReference type="InterPro" id="IPR045621">
    <property type="entry name" value="BPD_transp_1_N"/>
</dbReference>
<protein>
    <submittedName>
        <fullName evidence="9">ABC transporter permease</fullName>
    </submittedName>
</protein>
<dbReference type="GO" id="GO:0005886">
    <property type="term" value="C:plasma membrane"/>
    <property type="evidence" value="ECO:0007669"/>
    <property type="project" value="UniProtKB-SubCell"/>
</dbReference>
<keyword evidence="2 7" id="KW-0813">Transport</keyword>
<evidence type="ECO:0000259" key="8">
    <source>
        <dbReference type="PROSITE" id="PS50928"/>
    </source>
</evidence>
<evidence type="ECO:0000313" key="10">
    <source>
        <dbReference type="Proteomes" id="UP000281547"/>
    </source>
</evidence>
<accession>A0A433XAY7</accession>
<dbReference type="PANTHER" id="PTHR43163">
    <property type="entry name" value="DIPEPTIDE TRANSPORT SYSTEM PERMEASE PROTEIN DPPB-RELATED"/>
    <property type="match status" value="1"/>
</dbReference>
<comment type="subcellular location">
    <subcellularLocation>
        <location evidence="1 7">Cell membrane</location>
        <topology evidence="1 7">Multi-pass membrane protein</topology>
    </subcellularLocation>
</comment>
<dbReference type="CDD" id="cd06261">
    <property type="entry name" value="TM_PBP2"/>
    <property type="match status" value="1"/>
</dbReference>
<evidence type="ECO:0000256" key="5">
    <source>
        <dbReference type="ARBA" id="ARBA00022989"/>
    </source>
</evidence>
<feature type="transmembrane region" description="Helical" evidence="7">
    <location>
        <begin position="281"/>
        <end position="307"/>
    </location>
</feature>
<keyword evidence="10" id="KW-1185">Reference proteome</keyword>
<dbReference type="OrthoDB" id="9805855at2"/>
<proteinExistence type="inferred from homology"/>
<dbReference type="Pfam" id="PF00528">
    <property type="entry name" value="BPD_transp_1"/>
    <property type="match status" value="1"/>
</dbReference>
<evidence type="ECO:0000256" key="7">
    <source>
        <dbReference type="RuleBase" id="RU363032"/>
    </source>
</evidence>
<feature type="domain" description="ABC transmembrane type-1" evidence="8">
    <location>
        <begin position="95"/>
        <end position="299"/>
    </location>
</feature>
<dbReference type="AlphaFoldDB" id="A0A433XAY7"/>
<evidence type="ECO:0000256" key="2">
    <source>
        <dbReference type="ARBA" id="ARBA00022448"/>
    </source>
</evidence>
<keyword evidence="3" id="KW-1003">Cell membrane</keyword>
<name>A0A433XAY7_9HYPH</name>
<dbReference type="GO" id="GO:0071916">
    <property type="term" value="F:dipeptide transmembrane transporter activity"/>
    <property type="evidence" value="ECO:0007669"/>
    <property type="project" value="TreeGrafter"/>
</dbReference>
<feature type="transmembrane region" description="Helical" evidence="7">
    <location>
        <begin position="235"/>
        <end position="261"/>
    </location>
</feature>
<keyword evidence="6 7" id="KW-0472">Membrane</keyword>
<dbReference type="InterPro" id="IPR000515">
    <property type="entry name" value="MetI-like"/>
</dbReference>
<reference evidence="9 10" key="1">
    <citation type="journal article" date="2016" name="Int. J. Syst. Evol. Microbiol.">
        <title>Arsenicitalea aurantiaca gen. nov., sp. nov., a new member of the family Hyphomicrobiaceae, isolated from high-arsenic sediment.</title>
        <authorList>
            <person name="Mu Y."/>
            <person name="Zhou L."/>
            <person name="Zeng X.C."/>
            <person name="Liu L."/>
            <person name="Pan Y."/>
            <person name="Chen X."/>
            <person name="Wang J."/>
            <person name="Li S."/>
            <person name="Li W.J."/>
            <person name="Wang Y."/>
        </authorList>
    </citation>
    <scope>NUCLEOTIDE SEQUENCE [LARGE SCALE GENOMIC DNA]</scope>
    <source>
        <strain evidence="9 10">42-50</strain>
    </source>
</reference>
<evidence type="ECO:0000256" key="4">
    <source>
        <dbReference type="ARBA" id="ARBA00022692"/>
    </source>
</evidence>
<dbReference type="Proteomes" id="UP000281547">
    <property type="component" value="Unassembled WGS sequence"/>
</dbReference>
<dbReference type="InterPro" id="IPR035906">
    <property type="entry name" value="MetI-like_sf"/>
</dbReference>
<organism evidence="9 10">
    <name type="scientific">Arsenicitalea aurantiaca</name>
    <dbReference type="NCBI Taxonomy" id="1783274"/>
    <lineage>
        <taxon>Bacteria</taxon>
        <taxon>Pseudomonadati</taxon>
        <taxon>Pseudomonadota</taxon>
        <taxon>Alphaproteobacteria</taxon>
        <taxon>Hyphomicrobiales</taxon>
        <taxon>Devosiaceae</taxon>
        <taxon>Arsenicitalea</taxon>
    </lineage>
</organism>
<keyword evidence="4 7" id="KW-0812">Transmembrane</keyword>
<feature type="transmembrane region" description="Helical" evidence="7">
    <location>
        <begin position="132"/>
        <end position="157"/>
    </location>
</feature>
<feature type="transmembrane region" description="Helical" evidence="7">
    <location>
        <begin position="177"/>
        <end position="197"/>
    </location>
</feature>
<dbReference type="RefSeq" id="WP_127188469.1">
    <property type="nucleotide sequence ID" value="NZ_RZNJ01000003.1"/>
</dbReference>
<sequence>MIPYVLKRLAGFVATLLAAAAVTFLLLDALPGDPARFILGINASPEAVQALRLQLGLEAPPLERFIRWIGGMLQGDFGLSYTQGAPVSALIAERLAVTFPLALAAMVISIAIGLPLGILAARRRGSLADTGLMMLAQLGVAVPNFWFGMLLVLLFSVTLRWLPPGGFVPWDENAWGAIRSLVLPSFALALPQAAILARVMRTALVDVQSADYIRTARAKGLTMGEAVWRHGVRNALLPVLTILGLQFAFLVAGTIIVENVFYLPGLGRLIFTAISERDLILVRGAIIVLVVGVTLTMLVVDLLYGLVDPRLRVRRASR</sequence>
<evidence type="ECO:0000313" key="9">
    <source>
        <dbReference type="EMBL" id="RUT31223.1"/>
    </source>
</evidence>
<dbReference type="EMBL" id="RZNJ01000003">
    <property type="protein sequence ID" value="RUT31223.1"/>
    <property type="molecule type" value="Genomic_DNA"/>
</dbReference>
<dbReference type="SUPFAM" id="SSF161098">
    <property type="entry name" value="MetI-like"/>
    <property type="match status" value="1"/>
</dbReference>